<organism evidence="3 4">
    <name type="scientific">Amanita muscaria (strain Koide BX008)</name>
    <dbReference type="NCBI Taxonomy" id="946122"/>
    <lineage>
        <taxon>Eukaryota</taxon>
        <taxon>Fungi</taxon>
        <taxon>Dikarya</taxon>
        <taxon>Basidiomycota</taxon>
        <taxon>Agaricomycotina</taxon>
        <taxon>Agaricomycetes</taxon>
        <taxon>Agaricomycetidae</taxon>
        <taxon>Agaricales</taxon>
        <taxon>Pluteineae</taxon>
        <taxon>Amanitaceae</taxon>
        <taxon>Amanita</taxon>
    </lineage>
</organism>
<keyword evidence="2" id="KW-1133">Transmembrane helix</keyword>
<dbReference type="OrthoDB" id="10581974at2759"/>
<feature type="region of interest" description="Disordered" evidence="1">
    <location>
        <begin position="124"/>
        <end position="182"/>
    </location>
</feature>
<proteinExistence type="predicted"/>
<feature type="compositionally biased region" description="Gly residues" evidence="1">
    <location>
        <begin position="124"/>
        <end position="161"/>
    </location>
</feature>
<keyword evidence="4" id="KW-1185">Reference proteome</keyword>
<evidence type="ECO:0000313" key="3">
    <source>
        <dbReference type="EMBL" id="KIL62447.1"/>
    </source>
</evidence>
<gene>
    <name evidence="3" type="ORF">M378DRAFT_759475</name>
</gene>
<accession>A0A0C2WLJ4</accession>
<protein>
    <recommendedName>
        <fullName evidence="5">Extracellular membrane protein CFEM domain-containing protein</fullName>
    </recommendedName>
</protein>
<name>A0A0C2WLJ4_AMAMK</name>
<feature type="compositionally biased region" description="Low complexity" evidence="1">
    <location>
        <begin position="162"/>
        <end position="178"/>
    </location>
</feature>
<evidence type="ECO:0000313" key="4">
    <source>
        <dbReference type="Proteomes" id="UP000054549"/>
    </source>
</evidence>
<dbReference type="InParanoid" id="A0A0C2WLJ4"/>
<dbReference type="EMBL" id="KN818270">
    <property type="protein sequence ID" value="KIL62447.1"/>
    <property type="molecule type" value="Genomic_DNA"/>
</dbReference>
<evidence type="ECO:0008006" key="5">
    <source>
        <dbReference type="Google" id="ProtNLM"/>
    </source>
</evidence>
<dbReference type="HOGENOM" id="CLU_1277330_0_0_1"/>
<reference evidence="3 4" key="1">
    <citation type="submission" date="2014-04" db="EMBL/GenBank/DDBJ databases">
        <title>Evolutionary Origins and Diversification of the Mycorrhizal Mutualists.</title>
        <authorList>
            <consortium name="DOE Joint Genome Institute"/>
            <consortium name="Mycorrhizal Genomics Consortium"/>
            <person name="Kohler A."/>
            <person name="Kuo A."/>
            <person name="Nagy L.G."/>
            <person name="Floudas D."/>
            <person name="Copeland A."/>
            <person name="Barry K.W."/>
            <person name="Cichocki N."/>
            <person name="Veneault-Fourrey C."/>
            <person name="LaButti K."/>
            <person name="Lindquist E.A."/>
            <person name="Lipzen A."/>
            <person name="Lundell T."/>
            <person name="Morin E."/>
            <person name="Murat C."/>
            <person name="Riley R."/>
            <person name="Ohm R."/>
            <person name="Sun H."/>
            <person name="Tunlid A."/>
            <person name="Henrissat B."/>
            <person name="Grigoriev I.V."/>
            <person name="Hibbett D.S."/>
            <person name="Martin F."/>
        </authorList>
    </citation>
    <scope>NUCLEOTIDE SEQUENCE [LARGE SCALE GENOMIC DNA]</scope>
    <source>
        <strain evidence="3 4">Koide BX008</strain>
    </source>
</reference>
<feature type="transmembrane region" description="Helical" evidence="2">
    <location>
        <begin position="195"/>
        <end position="214"/>
    </location>
</feature>
<dbReference type="Proteomes" id="UP000054549">
    <property type="component" value="Unassembled WGS sequence"/>
</dbReference>
<evidence type="ECO:0000256" key="1">
    <source>
        <dbReference type="SAM" id="MobiDB-lite"/>
    </source>
</evidence>
<evidence type="ECO:0000256" key="2">
    <source>
        <dbReference type="SAM" id="Phobius"/>
    </source>
</evidence>
<keyword evidence="2" id="KW-0472">Membrane</keyword>
<sequence>MNGPDPVRFEHKSEVIFTMLFRDVLFLSALVASASATAVHPLLISRQNLGQCQSQCALIVQKEPDIQSGVCDLSCICTNTFINAVSSCINCLQASGQSLQGVPSNFAQQLTSECDSAGFPVNGGSSGGSTGGSSGGSTGSLGGSGSGSTSSLGGGLGGGLGSSTATSTASSSGSTGSSSSGGGGLTLGKNGAAGLSANLSGVLAVAVAVGLVVLSA</sequence>
<dbReference type="AlphaFoldDB" id="A0A0C2WLJ4"/>
<keyword evidence="2" id="KW-0812">Transmembrane</keyword>